<dbReference type="EMBL" id="PJMW01000002">
    <property type="protein sequence ID" value="PKV81050.1"/>
    <property type="molecule type" value="Genomic_DNA"/>
</dbReference>
<evidence type="ECO:0000256" key="6">
    <source>
        <dbReference type="ARBA" id="ARBA00022989"/>
    </source>
</evidence>
<proteinExistence type="predicted"/>
<dbReference type="GO" id="GO:0048040">
    <property type="term" value="F:UDP-glucuronate decarboxylase activity"/>
    <property type="evidence" value="ECO:0007669"/>
    <property type="project" value="TreeGrafter"/>
</dbReference>
<keyword evidence="10" id="KW-0325">Glycoprotein</keyword>
<evidence type="ECO:0000256" key="5">
    <source>
        <dbReference type="ARBA" id="ARBA00022968"/>
    </source>
</evidence>
<keyword evidence="7" id="KW-0520">NAD</keyword>
<gene>
    <name evidence="14" type="ORF">ATK86_3922</name>
    <name evidence="15" type="ORF">ATK86_5496</name>
</gene>
<dbReference type="AlphaFoldDB" id="A0A2N3VD36"/>
<dbReference type="InterPro" id="IPR036291">
    <property type="entry name" value="NAD(P)-bd_dom_sf"/>
</dbReference>
<dbReference type="Gene3D" id="3.40.50.720">
    <property type="entry name" value="NAD(P)-binding Rossmann-like Domain"/>
    <property type="match status" value="1"/>
</dbReference>
<dbReference type="Gene3D" id="3.90.25.10">
    <property type="entry name" value="UDP-galactose 4-epimerase, domain 1"/>
    <property type="match status" value="1"/>
</dbReference>
<protein>
    <submittedName>
        <fullName evidence="14">UDP-glucuronate decarboxylase</fullName>
    </submittedName>
    <submittedName>
        <fullName evidence="15">dTDP-glucose 4,6-dehydratase</fullName>
    </submittedName>
</protein>
<evidence type="ECO:0000256" key="2">
    <source>
        <dbReference type="ARBA" id="ARBA00004323"/>
    </source>
</evidence>
<organism evidence="14 16">
    <name type="scientific">Nocardia fluminea</name>
    <dbReference type="NCBI Taxonomy" id="134984"/>
    <lineage>
        <taxon>Bacteria</taxon>
        <taxon>Bacillati</taxon>
        <taxon>Actinomycetota</taxon>
        <taxon>Actinomycetes</taxon>
        <taxon>Mycobacteriales</taxon>
        <taxon>Nocardiaceae</taxon>
        <taxon>Nocardia</taxon>
    </lineage>
</organism>
<keyword evidence="4" id="KW-0210">Decarboxylase</keyword>
<evidence type="ECO:0000259" key="13">
    <source>
        <dbReference type="Pfam" id="PF01370"/>
    </source>
</evidence>
<keyword evidence="9" id="KW-0472">Membrane</keyword>
<dbReference type="InterPro" id="IPR044516">
    <property type="entry name" value="UXS-like"/>
</dbReference>
<dbReference type="InterPro" id="IPR001509">
    <property type="entry name" value="Epimerase_deHydtase"/>
</dbReference>
<evidence type="ECO:0000256" key="3">
    <source>
        <dbReference type="ARBA" id="ARBA00022692"/>
    </source>
</evidence>
<feature type="domain" description="NAD-dependent epimerase/dehydratase" evidence="13">
    <location>
        <begin position="8"/>
        <end position="242"/>
    </location>
</feature>
<dbReference type="PANTHER" id="PTHR43078:SF6">
    <property type="entry name" value="UDP-GLUCURONIC ACID DECARBOXYLASE 1"/>
    <property type="match status" value="1"/>
</dbReference>
<evidence type="ECO:0000313" key="15">
    <source>
        <dbReference type="EMBL" id="PKV81050.1"/>
    </source>
</evidence>
<dbReference type="GO" id="GO:0070403">
    <property type="term" value="F:NAD+ binding"/>
    <property type="evidence" value="ECO:0007669"/>
    <property type="project" value="InterPro"/>
</dbReference>
<sequence>MSTNASHVIVTGGAGFIGSHLCRALLDRGDQVTAIDNLSTGRRDNVTDLLENHRFSLRVSDVNAPVSFAAITGATHLVHLACPASPKANTAMPLATLRTATVGTMNVLECAHRAGIRAIVASSSEIYGDPLVHPQTEDYRGNADPIGAHSAYTEGKRATEAAAAAYHRMGADVGIVRPFNVYGPFMWPDDGRVVAAFCAAALAGETLQLQGGGTQTRSLVWVGDFVTGLLAMLDSTEFGPINLGSEHEITIRDLAQLIIDQAGSGSLDIVAGRSDVVTVRRPDTTRARKLLDWQPETPLDVGVAATLAWMRTVAVPS</sequence>
<accession>A0A2N3VD36</accession>
<dbReference type="Pfam" id="PF01370">
    <property type="entry name" value="Epimerase"/>
    <property type="match status" value="1"/>
</dbReference>
<dbReference type="Proteomes" id="UP000233766">
    <property type="component" value="Unassembled WGS sequence"/>
</dbReference>
<evidence type="ECO:0000256" key="8">
    <source>
        <dbReference type="ARBA" id="ARBA00023034"/>
    </source>
</evidence>
<keyword evidence="8" id="KW-0333">Golgi apparatus</keyword>
<keyword evidence="16" id="KW-1185">Reference proteome</keyword>
<dbReference type="PANTHER" id="PTHR43078">
    <property type="entry name" value="UDP-GLUCURONIC ACID DECARBOXYLASE-RELATED"/>
    <property type="match status" value="1"/>
</dbReference>
<evidence type="ECO:0000313" key="14">
    <source>
        <dbReference type="EMBL" id="PKV79528.1"/>
    </source>
</evidence>
<keyword evidence="3" id="KW-0812">Transmembrane</keyword>
<evidence type="ECO:0000256" key="10">
    <source>
        <dbReference type="ARBA" id="ARBA00023180"/>
    </source>
</evidence>
<keyword evidence="5" id="KW-0735">Signal-anchor</keyword>
<comment type="cofactor">
    <cofactor evidence="1">
        <name>NAD(+)</name>
        <dbReference type="ChEBI" id="CHEBI:57540"/>
    </cofactor>
</comment>
<dbReference type="GO" id="GO:0042732">
    <property type="term" value="P:D-xylose metabolic process"/>
    <property type="evidence" value="ECO:0007669"/>
    <property type="project" value="InterPro"/>
</dbReference>
<name>A0A2N3VD36_9NOCA</name>
<dbReference type="EMBL" id="PJMW01000002">
    <property type="protein sequence ID" value="PKV79528.1"/>
    <property type="molecule type" value="Genomic_DNA"/>
</dbReference>
<keyword evidence="6" id="KW-1133">Transmembrane helix</keyword>
<evidence type="ECO:0000256" key="9">
    <source>
        <dbReference type="ARBA" id="ARBA00023136"/>
    </source>
</evidence>
<evidence type="ECO:0000256" key="11">
    <source>
        <dbReference type="ARBA" id="ARBA00023239"/>
    </source>
</evidence>
<comment type="caution">
    <text evidence="14">The sequence shown here is derived from an EMBL/GenBank/DDBJ whole genome shotgun (WGS) entry which is preliminary data.</text>
</comment>
<evidence type="ECO:0000256" key="1">
    <source>
        <dbReference type="ARBA" id="ARBA00001911"/>
    </source>
</evidence>
<dbReference type="GO" id="GO:0005737">
    <property type="term" value="C:cytoplasm"/>
    <property type="evidence" value="ECO:0007669"/>
    <property type="project" value="TreeGrafter"/>
</dbReference>
<dbReference type="SUPFAM" id="SSF51735">
    <property type="entry name" value="NAD(P)-binding Rossmann-fold domains"/>
    <property type="match status" value="1"/>
</dbReference>
<evidence type="ECO:0000256" key="4">
    <source>
        <dbReference type="ARBA" id="ARBA00022793"/>
    </source>
</evidence>
<comment type="subcellular location">
    <subcellularLocation>
        <location evidence="2">Golgi apparatus membrane</location>
        <topology evidence="2">Single-pass type II membrane protein</topology>
    </subcellularLocation>
    <subcellularLocation>
        <location evidence="12">Golgi apparatus</location>
        <location evidence="12">Golgi stack membrane</location>
    </subcellularLocation>
</comment>
<dbReference type="RefSeq" id="WP_211300393.1">
    <property type="nucleotide sequence ID" value="NZ_PJMW01000002.1"/>
</dbReference>
<evidence type="ECO:0000256" key="7">
    <source>
        <dbReference type="ARBA" id="ARBA00023027"/>
    </source>
</evidence>
<evidence type="ECO:0000256" key="12">
    <source>
        <dbReference type="ARBA" id="ARBA00037859"/>
    </source>
</evidence>
<reference evidence="14 16" key="1">
    <citation type="submission" date="2017-12" db="EMBL/GenBank/DDBJ databases">
        <title>Sequencing the genomes of 1000 Actinobacteria strains.</title>
        <authorList>
            <person name="Klenk H.-P."/>
        </authorList>
    </citation>
    <scope>NUCLEOTIDE SEQUENCE [LARGE SCALE GENOMIC DNA]</scope>
    <source>
        <strain evidence="14 16">DSM 44489</strain>
    </source>
</reference>
<keyword evidence="11" id="KW-0456">Lyase</keyword>
<dbReference type="FunFam" id="3.40.50.720:FF:000065">
    <property type="entry name" value="UDP-glucuronic acid decarboxylase 1"/>
    <property type="match status" value="1"/>
</dbReference>
<evidence type="ECO:0000313" key="16">
    <source>
        <dbReference type="Proteomes" id="UP000233766"/>
    </source>
</evidence>